<feature type="region of interest" description="Disordered" evidence="1">
    <location>
        <begin position="1"/>
        <end position="56"/>
    </location>
</feature>
<name>A0A1M7U0R4_9BRAD</name>
<dbReference type="RefSeq" id="WP_156898536.1">
    <property type="nucleotide sequence ID" value="NZ_LT670849.1"/>
</dbReference>
<feature type="compositionally biased region" description="Basic and acidic residues" evidence="1">
    <location>
        <begin position="17"/>
        <end position="56"/>
    </location>
</feature>
<organism evidence="2 3">
    <name type="scientific">Bradyrhizobium erythrophlei</name>
    <dbReference type="NCBI Taxonomy" id="1437360"/>
    <lineage>
        <taxon>Bacteria</taxon>
        <taxon>Pseudomonadati</taxon>
        <taxon>Pseudomonadota</taxon>
        <taxon>Alphaproteobacteria</taxon>
        <taxon>Hyphomicrobiales</taxon>
        <taxon>Nitrobacteraceae</taxon>
        <taxon>Bradyrhizobium</taxon>
    </lineage>
</organism>
<dbReference type="AlphaFoldDB" id="A0A1M7U0R4"/>
<reference evidence="3" key="1">
    <citation type="submission" date="2016-11" db="EMBL/GenBank/DDBJ databases">
        <authorList>
            <person name="Varghese N."/>
            <person name="Submissions S."/>
        </authorList>
    </citation>
    <scope>NUCLEOTIDE SEQUENCE [LARGE SCALE GENOMIC DNA]</scope>
    <source>
        <strain evidence="3">GAS401</strain>
    </source>
</reference>
<proteinExistence type="predicted"/>
<protein>
    <submittedName>
        <fullName evidence="2">Uncharacterized protein</fullName>
    </submittedName>
</protein>
<dbReference type="EMBL" id="LT670849">
    <property type="protein sequence ID" value="SHN76564.1"/>
    <property type="molecule type" value="Genomic_DNA"/>
</dbReference>
<keyword evidence="3" id="KW-1185">Reference proteome</keyword>
<evidence type="ECO:0000313" key="2">
    <source>
        <dbReference type="EMBL" id="SHN76564.1"/>
    </source>
</evidence>
<dbReference type="Proteomes" id="UP000184096">
    <property type="component" value="Chromosome I"/>
</dbReference>
<accession>A0A1M7U0R4</accession>
<sequence>MSDKPPAPKRGAIPTPKDVREKAPRYVPDDAKNRQPERTQLDGDQRDAGNNDTEQK</sequence>
<evidence type="ECO:0000256" key="1">
    <source>
        <dbReference type="SAM" id="MobiDB-lite"/>
    </source>
</evidence>
<evidence type="ECO:0000313" key="3">
    <source>
        <dbReference type="Proteomes" id="UP000184096"/>
    </source>
</evidence>
<gene>
    <name evidence="2" type="ORF">SAMN05444170_3220</name>
</gene>